<keyword evidence="2" id="KW-1185">Reference proteome</keyword>
<dbReference type="EMBL" id="CAMGZC010000914">
    <property type="protein sequence ID" value="CAI0650675.1"/>
    <property type="molecule type" value="Genomic_DNA"/>
</dbReference>
<evidence type="ECO:0000313" key="1">
    <source>
        <dbReference type="EMBL" id="CAI0650675.1"/>
    </source>
</evidence>
<dbReference type="AlphaFoldDB" id="A0A9W4S0B1"/>
<comment type="caution">
    <text evidence="1">The sequence shown here is derived from an EMBL/GenBank/DDBJ whole genome shotgun (WGS) entry which is preliminary data.</text>
</comment>
<feature type="non-terminal residue" evidence="1">
    <location>
        <position position="271"/>
    </location>
</feature>
<evidence type="ECO:0000313" key="2">
    <source>
        <dbReference type="Proteomes" id="UP001152533"/>
    </source>
</evidence>
<organism evidence="1 2">
    <name type="scientific">Colletotrichum noveboracense</name>
    <dbReference type="NCBI Taxonomy" id="2664923"/>
    <lineage>
        <taxon>Eukaryota</taxon>
        <taxon>Fungi</taxon>
        <taxon>Dikarya</taxon>
        <taxon>Ascomycota</taxon>
        <taxon>Pezizomycotina</taxon>
        <taxon>Sordariomycetes</taxon>
        <taxon>Hypocreomycetidae</taxon>
        <taxon>Glomerellales</taxon>
        <taxon>Glomerellaceae</taxon>
        <taxon>Colletotrichum</taxon>
        <taxon>Colletotrichum gloeosporioides species complex</taxon>
    </lineage>
</organism>
<proteinExistence type="predicted"/>
<name>A0A9W4S0B1_9PEZI</name>
<sequence>MPPNAANETAHAPSDFKLFAKFPNCIKSMIWKEFYSQPRYFITYPVYRGRPRKYEFEVPLGWALRPKGPQTSYHNTIDTQIDQLSSFVASRVRPRFTIEIPLKTTDDGQPLRPAKGCSKRKSKVAHVNISWNFDFIHVKLAIHQESQNLIPQAEWFRNIRNIVLDHDLIQSHAFGDITTVRISFVAFCLWEMKDLLGSLRNLALQKVQWHRKRVFNTPLLCFQIRYLLREAPVKPPQWKDLRVSVVSRSPWPDIERHGGFEEVQWKHFIEN</sequence>
<gene>
    <name evidence="1" type="ORF">CGXH109_LOCUS98516</name>
</gene>
<reference evidence="1" key="1">
    <citation type="submission" date="2022-08" db="EMBL/GenBank/DDBJ databases">
        <authorList>
            <person name="Giroux E."/>
            <person name="Giroux E."/>
        </authorList>
    </citation>
    <scope>NUCLEOTIDE SEQUENCE</scope>
    <source>
        <strain evidence="1">H1091258</strain>
    </source>
</reference>
<dbReference type="Proteomes" id="UP001152533">
    <property type="component" value="Unassembled WGS sequence"/>
</dbReference>
<accession>A0A9W4S0B1</accession>
<protein>
    <submittedName>
        <fullName evidence="1">Uncharacterized protein</fullName>
    </submittedName>
</protein>